<dbReference type="PANTHER" id="PTHR36966:SF1">
    <property type="entry name" value="REP-ASSOCIATED TYROSINE TRANSPOSASE"/>
    <property type="match status" value="1"/>
</dbReference>
<dbReference type="GO" id="GO:0004803">
    <property type="term" value="F:transposase activity"/>
    <property type="evidence" value="ECO:0007669"/>
    <property type="project" value="InterPro"/>
</dbReference>
<dbReference type="EMBL" id="CP059052">
    <property type="protein sequence ID" value="QLJ15621.1"/>
    <property type="molecule type" value="Genomic_DNA"/>
</dbReference>
<accession>A0A7D6A8A8</accession>
<evidence type="ECO:0000313" key="2">
    <source>
        <dbReference type="EMBL" id="QLJ15621.1"/>
    </source>
</evidence>
<evidence type="ECO:0000259" key="1">
    <source>
        <dbReference type="SMART" id="SM01321"/>
    </source>
</evidence>
<name>A0A7D6A8A8_PSEPU</name>
<dbReference type="SMART" id="SM01321">
    <property type="entry name" value="Y1_Tnp"/>
    <property type="match status" value="1"/>
</dbReference>
<dbReference type="SUPFAM" id="SSF143422">
    <property type="entry name" value="Transposase IS200-like"/>
    <property type="match status" value="1"/>
</dbReference>
<dbReference type="RefSeq" id="WP_004577067.1">
    <property type="nucleotide sequence ID" value="NZ_CP059052.1"/>
</dbReference>
<gene>
    <name evidence="2" type="ORF">H0H12_06660</name>
</gene>
<dbReference type="AlphaFoldDB" id="A0A7D6A8A8"/>
<protein>
    <submittedName>
        <fullName evidence="2">Transposase</fullName>
    </submittedName>
</protein>
<dbReference type="GO" id="GO:0006313">
    <property type="term" value="P:DNA transposition"/>
    <property type="evidence" value="ECO:0007669"/>
    <property type="project" value="InterPro"/>
</dbReference>
<dbReference type="InterPro" id="IPR036515">
    <property type="entry name" value="Transposase_17_sf"/>
</dbReference>
<evidence type="ECO:0000313" key="3">
    <source>
        <dbReference type="Proteomes" id="UP000510934"/>
    </source>
</evidence>
<dbReference type="InterPro" id="IPR002686">
    <property type="entry name" value="Transposase_17"/>
</dbReference>
<sequence>MHYAHAHHLRRHRVSHPGRLYMLTTVTHQRRPLFHNFNLARLVVNHLRQADRENSCVTLAWVVMPDHVHWLIELKQVTLATLMRRFKSRSSHALHKAGVTATPIWQAGYCDRAMRKDDDLLNTARYIIANPVRAGLAPNVGEYPHWDAIWL</sequence>
<dbReference type="Gene3D" id="3.30.70.1290">
    <property type="entry name" value="Transposase IS200-like"/>
    <property type="match status" value="1"/>
</dbReference>
<dbReference type="InterPro" id="IPR052715">
    <property type="entry name" value="RAYT_transposase"/>
</dbReference>
<dbReference type="Proteomes" id="UP000510934">
    <property type="component" value="Chromosome"/>
</dbReference>
<feature type="domain" description="Transposase IS200-like" evidence="1">
    <location>
        <begin position="16"/>
        <end position="130"/>
    </location>
</feature>
<dbReference type="PANTHER" id="PTHR36966">
    <property type="entry name" value="REP-ASSOCIATED TYROSINE TRANSPOSASE"/>
    <property type="match status" value="1"/>
</dbReference>
<dbReference type="GO" id="GO:0043565">
    <property type="term" value="F:sequence-specific DNA binding"/>
    <property type="evidence" value="ECO:0007669"/>
    <property type="project" value="TreeGrafter"/>
</dbReference>
<reference evidence="2 3" key="1">
    <citation type="journal article" date="2009" name="Mikrobiologiia">
        <title>[Phenanthren biodegradation and interaction of Pseudomonas putida BS3701 and Burkholderia sp.BS3702 in plant rhizosphere].</title>
        <authorList>
            <person name="Ovchinnikova A.A."/>
            <person name="Vetrova A.A."/>
            <person name="Filonov A.E."/>
            <person name="Boronin A.M."/>
        </authorList>
    </citation>
    <scope>NUCLEOTIDE SEQUENCE [LARGE SCALE GENOMIC DNA]</scope>
    <source>
        <strain evidence="2 3">BS3701</strain>
    </source>
</reference>
<proteinExistence type="predicted"/>
<organism evidence="2 3">
    <name type="scientific">Pseudomonas putida</name>
    <name type="common">Arthrobacter siderocapsulatus</name>
    <dbReference type="NCBI Taxonomy" id="303"/>
    <lineage>
        <taxon>Bacteria</taxon>
        <taxon>Pseudomonadati</taxon>
        <taxon>Pseudomonadota</taxon>
        <taxon>Gammaproteobacteria</taxon>
        <taxon>Pseudomonadales</taxon>
        <taxon>Pseudomonadaceae</taxon>
        <taxon>Pseudomonas</taxon>
    </lineage>
</organism>
<dbReference type="Pfam" id="PF01797">
    <property type="entry name" value="Y1_Tnp"/>
    <property type="match status" value="1"/>
</dbReference>
<dbReference type="NCBIfam" id="NF047646">
    <property type="entry name" value="REP_Tyr_transpos"/>
    <property type="match status" value="1"/>
</dbReference>